<gene>
    <name evidence="9" type="primary">rpl3</name>
</gene>
<dbReference type="FunFam" id="2.40.30.10:FF:000065">
    <property type="entry name" value="50S ribosomal protein L3, chloroplastic"/>
    <property type="match status" value="1"/>
</dbReference>
<dbReference type="InterPro" id="IPR019927">
    <property type="entry name" value="Ribosomal_uL3_bac/org-type"/>
</dbReference>
<dbReference type="SUPFAM" id="SSF50447">
    <property type="entry name" value="Translation proteins"/>
    <property type="match status" value="1"/>
</dbReference>
<evidence type="ECO:0000313" key="9">
    <source>
        <dbReference type="EMBL" id="AIU44607.1"/>
    </source>
</evidence>
<keyword evidence="5 7" id="KW-0687">Ribonucleoprotein</keyword>
<dbReference type="GO" id="GO:0019843">
    <property type="term" value="F:rRNA binding"/>
    <property type="evidence" value="ECO:0007669"/>
    <property type="project" value="UniProtKB-KW"/>
</dbReference>
<evidence type="ECO:0000256" key="6">
    <source>
        <dbReference type="ARBA" id="ARBA00035213"/>
    </source>
</evidence>
<evidence type="ECO:0000256" key="4">
    <source>
        <dbReference type="ARBA" id="ARBA00022980"/>
    </source>
</evidence>
<dbReference type="AlphaFoldDB" id="A0A097PB50"/>
<organism evidence="9">
    <name type="scientific">Cyanophora paradoxa</name>
    <dbReference type="NCBI Taxonomy" id="2762"/>
    <lineage>
        <taxon>Eukaryota</taxon>
        <taxon>Glaucocystophyceae</taxon>
        <taxon>Cyanophorales</taxon>
        <taxon>Cyanophoraceae</taxon>
        <taxon>Cyanophora</taxon>
    </lineage>
</organism>
<name>A0A097PB50_CYAPA</name>
<dbReference type="PANTHER" id="PTHR11229">
    <property type="entry name" value="50S RIBOSOMAL PROTEIN L3"/>
    <property type="match status" value="1"/>
</dbReference>
<evidence type="ECO:0000256" key="7">
    <source>
        <dbReference type="RuleBase" id="RU003905"/>
    </source>
</evidence>
<dbReference type="PANTHER" id="PTHR11229:SF16">
    <property type="entry name" value="LARGE RIBOSOMAL SUBUNIT PROTEIN UL3C"/>
    <property type="match status" value="1"/>
</dbReference>
<dbReference type="InterPro" id="IPR019926">
    <property type="entry name" value="Ribosomal_uL3_CS"/>
</dbReference>
<evidence type="ECO:0000256" key="3">
    <source>
        <dbReference type="ARBA" id="ARBA00022884"/>
    </source>
</evidence>
<dbReference type="InterPro" id="IPR000597">
    <property type="entry name" value="Ribosomal_uL3"/>
</dbReference>
<geneLocation type="plastid" evidence="9"/>
<dbReference type="PROSITE" id="PS00474">
    <property type="entry name" value="RIBOSOMAL_L3"/>
    <property type="match status" value="1"/>
</dbReference>
<dbReference type="Pfam" id="PF00297">
    <property type="entry name" value="Ribosomal_L3"/>
    <property type="match status" value="1"/>
</dbReference>
<keyword evidence="4 7" id="KW-0689">Ribosomal protein</keyword>
<protein>
    <recommendedName>
        <fullName evidence="6">Large ribosomal subunit protein uL3c</fullName>
    </recommendedName>
</protein>
<keyword evidence="9" id="KW-0934">Plastid</keyword>
<dbReference type="FunFam" id="3.30.160.810:FF:000001">
    <property type="entry name" value="50S ribosomal protein L3"/>
    <property type="match status" value="1"/>
</dbReference>
<dbReference type="NCBIfam" id="TIGR03625">
    <property type="entry name" value="L3_bact"/>
    <property type="match status" value="1"/>
</dbReference>
<dbReference type="HAMAP" id="MF_01325_B">
    <property type="entry name" value="Ribosomal_uL3_B"/>
    <property type="match status" value="1"/>
</dbReference>
<evidence type="ECO:0000256" key="1">
    <source>
        <dbReference type="ARBA" id="ARBA00006540"/>
    </source>
</evidence>
<dbReference type="Gene3D" id="3.30.160.810">
    <property type="match status" value="1"/>
</dbReference>
<dbReference type="GO" id="GO:0022625">
    <property type="term" value="C:cytosolic large ribosomal subunit"/>
    <property type="evidence" value="ECO:0007669"/>
    <property type="project" value="TreeGrafter"/>
</dbReference>
<keyword evidence="3" id="KW-0694">RNA-binding</keyword>
<sequence>MSIGILGTKLGMTQIFDETGNAIPVTIIQAGPCPITQLKTKATDGYNAIQVGYRETKEKNLTKAQLGHLQKTKNSALRILQEFAIEAPDSIEIEKPLTVELFNDNDIVNIQGYSIGRGFSGYQKRHNFARGPMSHGSKNHRLPGSIGAGSTPGRVYPGTRMAGRKGASKTTIRGLKIVKVDSERSLLIVKGSVPGKPGGLLTIVKKV</sequence>
<proteinExistence type="inferred from homology"/>
<dbReference type="InterPro" id="IPR009000">
    <property type="entry name" value="Transl_B-barrel_sf"/>
</dbReference>
<dbReference type="Gene3D" id="2.40.30.10">
    <property type="entry name" value="Translation factors"/>
    <property type="match status" value="1"/>
</dbReference>
<evidence type="ECO:0000256" key="2">
    <source>
        <dbReference type="ARBA" id="ARBA00022730"/>
    </source>
</evidence>
<reference evidence="9" key="2">
    <citation type="submission" date="2014-07" db="EMBL/GenBank/DDBJ databases">
        <authorList>
            <person name="David S.R."/>
            <person name="Jackson C.J."/>
            <person name="Adrian R.-P."/>
        </authorList>
    </citation>
    <scope>NUCLEOTIDE SEQUENCE</scope>
    <source>
        <strain evidence="9">NIES-763</strain>
    </source>
</reference>
<dbReference type="GO" id="GO:0003735">
    <property type="term" value="F:structural constituent of ribosome"/>
    <property type="evidence" value="ECO:0007669"/>
    <property type="project" value="InterPro"/>
</dbReference>
<evidence type="ECO:0000256" key="5">
    <source>
        <dbReference type="ARBA" id="ARBA00023274"/>
    </source>
</evidence>
<dbReference type="GO" id="GO:0006412">
    <property type="term" value="P:translation"/>
    <property type="evidence" value="ECO:0007669"/>
    <property type="project" value="InterPro"/>
</dbReference>
<accession>A0A097PB50</accession>
<comment type="similarity">
    <text evidence="1 7">Belongs to the universal ribosomal protein uL3 family.</text>
</comment>
<feature type="region of interest" description="Disordered" evidence="8">
    <location>
        <begin position="132"/>
        <end position="164"/>
    </location>
</feature>
<evidence type="ECO:0000256" key="8">
    <source>
        <dbReference type="SAM" id="MobiDB-lite"/>
    </source>
</evidence>
<keyword evidence="2" id="KW-0699">rRNA-binding</keyword>
<reference evidence="9" key="1">
    <citation type="journal article" date="2014" name="Mol. Phylogenet. Evol.">
        <title>Nucleotide substitution analyses of the glaucophyte Cyanophora suggest an ancestrally lower mutation rate in plastid vs mitochondrial DNA for the Archaeplastida.</title>
        <authorList>
            <person name="Smith D.R."/>
            <person name="Jackson C.J."/>
            <person name="Reyes-Prieto A."/>
        </authorList>
    </citation>
    <scope>NUCLEOTIDE SEQUENCE</scope>
    <source>
        <strain evidence="9">NIES-763</strain>
    </source>
</reference>
<dbReference type="EMBL" id="KM198929">
    <property type="protein sequence ID" value="AIU44607.1"/>
    <property type="molecule type" value="Genomic_DNA"/>
</dbReference>